<reference evidence="3 4" key="1">
    <citation type="submission" date="2024-10" db="EMBL/GenBank/DDBJ databases">
        <authorList>
            <person name="Riesco R."/>
        </authorList>
    </citation>
    <scope>NUCLEOTIDE SEQUENCE [LARGE SCALE GENOMIC DNA]</scope>
    <source>
        <strain evidence="3 4">NCIMB 15449</strain>
    </source>
</reference>
<keyword evidence="1" id="KW-0472">Membrane</keyword>
<feature type="domain" description="Endonuclease/exonuclease/phosphatase" evidence="2">
    <location>
        <begin position="96"/>
        <end position="302"/>
    </location>
</feature>
<feature type="transmembrane region" description="Helical" evidence="1">
    <location>
        <begin position="62"/>
        <end position="79"/>
    </location>
</feature>
<keyword evidence="1" id="KW-1133">Transmembrane helix</keyword>
<evidence type="ECO:0000256" key="1">
    <source>
        <dbReference type="SAM" id="Phobius"/>
    </source>
</evidence>
<dbReference type="InterPro" id="IPR005135">
    <property type="entry name" value="Endo/exonuclease/phosphatase"/>
</dbReference>
<sequence length="315" mass="32473">MRTAVAAGVLLVAICVVLTWLPAGVGLPLDRLPVVAQLTAFRVHIAVLAVAAAVVVVFVRPWLAVLLGVVGSISVATVFPQSTGPIGTGVANLRVLTVNVGADSAHVEPLVDLIWQFQPDVIAMPEASAAYAREVARLVGHGFDVFDDTIGTRSVATAGATSLLIRSSLRPAVPVARLPLSLGTVTATVTVAGQAVNVYAVHPNSPNLGSEATWDADLAALVQPCRSDSPTVIAGDLNATFNHSRFRELIGSGCRASGGTLSRLTGSWPTSVPAWLGVRLDQVLTAGPSIVSTEVWTVDVSGGQHRAVIADLVVG</sequence>
<dbReference type="Gene3D" id="3.60.10.10">
    <property type="entry name" value="Endonuclease/exonuclease/phosphatase"/>
    <property type="match status" value="1"/>
</dbReference>
<dbReference type="GO" id="GO:0004519">
    <property type="term" value="F:endonuclease activity"/>
    <property type="evidence" value="ECO:0007669"/>
    <property type="project" value="UniProtKB-KW"/>
</dbReference>
<keyword evidence="3" id="KW-0540">Nuclease</keyword>
<dbReference type="SUPFAM" id="SSF56219">
    <property type="entry name" value="DNase I-like"/>
    <property type="match status" value="1"/>
</dbReference>
<evidence type="ECO:0000259" key="2">
    <source>
        <dbReference type="Pfam" id="PF03372"/>
    </source>
</evidence>
<comment type="caution">
    <text evidence="3">The sequence shown here is derived from an EMBL/GenBank/DDBJ whole genome shotgun (WGS) entry which is preliminary data.</text>
</comment>
<keyword evidence="1" id="KW-0812">Transmembrane</keyword>
<organism evidence="3 4">
    <name type="scientific">Antrihabitans spumae</name>
    <dbReference type="NCBI Taxonomy" id="3373370"/>
    <lineage>
        <taxon>Bacteria</taxon>
        <taxon>Bacillati</taxon>
        <taxon>Actinomycetota</taxon>
        <taxon>Actinomycetes</taxon>
        <taxon>Mycobacteriales</taxon>
        <taxon>Nocardiaceae</taxon>
        <taxon>Antrihabitans</taxon>
    </lineage>
</organism>
<evidence type="ECO:0000313" key="3">
    <source>
        <dbReference type="EMBL" id="MFH5210213.1"/>
    </source>
</evidence>
<keyword evidence="3" id="KW-0255">Endonuclease</keyword>
<accession>A0ABW7JQW3</accession>
<dbReference type="Pfam" id="PF03372">
    <property type="entry name" value="Exo_endo_phos"/>
    <property type="match status" value="1"/>
</dbReference>
<dbReference type="Proteomes" id="UP001609175">
    <property type="component" value="Unassembled WGS sequence"/>
</dbReference>
<gene>
    <name evidence="3" type="ORF">ACHIPZ_18690</name>
</gene>
<dbReference type="RefSeq" id="WP_395115883.1">
    <property type="nucleotide sequence ID" value="NZ_JBIMSO010000060.1"/>
</dbReference>
<keyword evidence="3" id="KW-0378">Hydrolase</keyword>
<evidence type="ECO:0000313" key="4">
    <source>
        <dbReference type="Proteomes" id="UP001609175"/>
    </source>
</evidence>
<name>A0ABW7JQW3_9NOCA</name>
<protein>
    <submittedName>
        <fullName evidence="3">Endonuclease/exonuclease/phosphatase family protein</fullName>
    </submittedName>
</protein>
<dbReference type="InterPro" id="IPR036691">
    <property type="entry name" value="Endo/exonu/phosph_ase_sf"/>
</dbReference>
<dbReference type="EMBL" id="JBIMSO010000060">
    <property type="protein sequence ID" value="MFH5210213.1"/>
    <property type="molecule type" value="Genomic_DNA"/>
</dbReference>
<proteinExistence type="predicted"/>
<feature type="transmembrane region" description="Helical" evidence="1">
    <location>
        <begin position="36"/>
        <end position="57"/>
    </location>
</feature>